<evidence type="ECO:0000256" key="1">
    <source>
        <dbReference type="SAM" id="SignalP"/>
    </source>
</evidence>
<reference evidence="2 3" key="1">
    <citation type="submission" date="2007-05" db="EMBL/GenBank/DDBJ databases">
        <title>Complete sequence of Geobacter uraniireducens Rf4.</title>
        <authorList>
            <consortium name="US DOE Joint Genome Institute"/>
            <person name="Copeland A."/>
            <person name="Lucas S."/>
            <person name="Lapidus A."/>
            <person name="Barry K."/>
            <person name="Detter J.C."/>
            <person name="Glavina del Rio T."/>
            <person name="Hammon N."/>
            <person name="Israni S."/>
            <person name="Dalin E."/>
            <person name="Tice H."/>
            <person name="Pitluck S."/>
            <person name="Chertkov O."/>
            <person name="Brettin T."/>
            <person name="Bruce D."/>
            <person name="Han C."/>
            <person name="Schmutz J."/>
            <person name="Larimer F."/>
            <person name="Land M."/>
            <person name="Hauser L."/>
            <person name="Kyrpides N."/>
            <person name="Mikhailova N."/>
            <person name="Shelobolina E."/>
            <person name="Aklujkar M."/>
            <person name="Lovley D."/>
            <person name="Richardson P."/>
        </authorList>
    </citation>
    <scope>NUCLEOTIDE SEQUENCE [LARGE SCALE GENOMIC DNA]</scope>
    <source>
        <strain evidence="2 3">Rf4</strain>
    </source>
</reference>
<sequence length="188" mass="21441">MVAEMLIRLAFAGVLSLLAGCSALLPSARETVESPWQTFAEAKTAYDKIIPDKTTVEELKKLGYDIKTSPNVKILNYLDIAATVQSIPMAELDPGLQACLRARNDCRSYVFEPKRTHTRRIGSFWLDIFNFRRKSHETGWQFKALLVLVNEHVSYKLWSGDPQIDEHRDLRNPLGPLQEPGFILNRIR</sequence>
<dbReference type="EMBL" id="CP000698">
    <property type="protein sequence ID" value="ABQ27118.1"/>
    <property type="molecule type" value="Genomic_DNA"/>
</dbReference>
<organism evidence="2 3">
    <name type="scientific">Geotalea uraniireducens (strain Rf4)</name>
    <name type="common">Geobacter uraniireducens</name>
    <dbReference type="NCBI Taxonomy" id="351605"/>
    <lineage>
        <taxon>Bacteria</taxon>
        <taxon>Pseudomonadati</taxon>
        <taxon>Thermodesulfobacteriota</taxon>
        <taxon>Desulfuromonadia</taxon>
        <taxon>Geobacterales</taxon>
        <taxon>Geobacteraceae</taxon>
        <taxon>Geotalea</taxon>
    </lineage>
</organism>
<proteinExistence type="predicted"/>
<dbReference type="AlphaFoldDB" id="A5G5Q0"/>
<evidence type="ECO:0008006" key="4">
    <source>
        <dbReference type="Google" id="ProtNLM"/>
    </source>
</evidence>
<dbReference type="HOGENOM" id="CLU_1426887_0_0_7"/>
<accession>A5G5Q0</accession>
<evidence type="ECO:0000313" key="2">
    <source>
        <dbReference type="EMBL" id="ABQ27118.1"/>
    </source>
</evidence>
<dbReference type="KEGG" id="gur:Gura_2946"/>
<keyword evidence="3" id="KW-1185">Reference proteome</keyword>
<feature type="chain" id="PRO_5002683328" description="Lipoprotein" evidence="1">
    <location>
        <begin position="20"/>
        <end position="188"/>
    </location>
</feature>
<dbReference type="Proteomes" id="UP000006695">
    <property type="component" value="Chromosome"/>
</dbReference>
<gene>
    <name evidence="2" type="ordered locus">Gura_2946</name>
</gene>
<evidence type="ECO:0000313" key="3">
    <source>
        <dbReference type="Proteomes" id="UP000006695"/>
    </source>
</evidence>
<feature type="signal peptide" evidence="1">
    <location>
        <begin position="1"/>
        <end position="19"/>
    </location>
</feature>
<dbReference type="OrthoDB" id="6979445at2"/>
<name>A5G5Q0_GEOUR</name>
<keyword evidence="1" id="KW-0732">Signal</keyword>
<protein>
    <recommendedName>
        <fullName evidence="4">Lipoprotein</fullName>
    </recommendedName>
</protein>